<comment type="caution">
    <text evidence="2">The sequence shown here is derived from an EMBL/GenBank/DDBJ whole genome shotgun (WGS) entry which is preliminary data.</text>
</comment>
<feature type="compositionally biased region" description="Low complexity" evidence="1">
    <location>
        <begin position="257"/>
        <end position="268"/>
    </location>
</feature>
<evidence type="ECO:0000313" key="3">
    <source>
        <dbReference type="Proteomes" id="UP000565441"/>
    </source>
</evidence>
<dbReference type="AlphaFoldDB" id="A0A8H5MAY2"/>
<gene>
    <name evidence="2" type="ORF">D9615_001778</name>
</gene>
<dbReference type="EMBL" id="JAACJP010000002">
    <property type="protein sequence ID" value="KAF5386976.1"/>
    <property type="molecule type" value="Genomic_DNA"/>
</dbReference>
<name>A0A8H5MAY2_9AGAR</name>
<feature type="compositionally biased region" description="Low complexity" evidence="1">
    <location>
        <begin position="229"/>
        <end position="242"/>
    </location>
</feature>
<evidence type="ECO:0000256" key="1">
    <source>
        <dbReference type="SAM" id="MobiDB-lite"/>
    </source>
</evidence>
<dbReference type="OrthoDB" id="3066311at2759"/>
<proteinExistence type="predicted"/>
<evidence type="ECO:0000313" key="2">
    <source>
        <dbReference type="EMBL" id="KAF5386976.1"/>
    </source>
</evidence>
<feature type="region of interest" description="Disordered" evidence="1">
    <location>
        <begin position="326"/>
        <end position="380"/>
    </location>
</feature>
<feature type="region of interest" description="Disordered" evidence="1">
    <location>
        <begin position="152"/>
        <end position="305"/>
    </location>
</feature>
<accession>A0A8H5MAY2</accession>
<dbReference type="Proteomes" id="UP000565441">
    <property type="component" value="Unassembled WGS sequence"/>
</dbReference>
<reference evidence="2 3" key="1">
    <citation type="journal article" date="2020" name="ISME J.">
        <title>Uncovering the hidden diversity of litter-decomposition mechanisms in mushroom-forming fungi.</title>
        <authorList>
            <person name="Floudas D."/>
            <person name="Bentzer J."/>
            <person name="Ahren D."/>
            <person name="Johansson T."/>
            <person name="Persson P."/>
            <person name="Tunlid A."/>
        </authorList>
    </citation>
    <scope>NUCLEOTIDE SEQUENCE [LARGE SCALE GENOMIC DNA]</scope>
    <source>
        <strain evidence="2 3">CBS 661.87</strain>
    </source>
</reference>
<sequence length="406" mass="44269">MPPTLLTSIPYHVQALPTSPSMQMPNVFVVPPEEEDTPAWCCFDANEVPLLTTAPDIPFLDGALSMFQTESQAPIFHRHAAGPFASRNAVLMPRKSLENKSVLDVLMDSEYPESDDEMDLDLDQEVLNDGRCLGNDSEIVEVIKLRRHGDDIQHPFRGSTAKPAKSFKSRASKAFRSIRNVGKRSSRTKPKAQDVFTSSSITGTGELPPRSRTPTMSRRSSAVFSQLFSPQSTIQSRSSVSSFDAPRSSTQSPPPAGYSSSSYCPSPSDAHPGTSLTSSSSLIFDHRDTRSPSPDPSTQMKSNGRRFSMMSLQRIFSFSGDEFSEVTPTCMSRDPTGPSTASSSGPDTPTDESTPLPPNFITEDHGPFTPKPSATSVPALGQGEISFEMRLDSLHFESLSFDADRF</sequence>
<protein>
    <submittedName>
        <fullName evidence="2">Uncharacterized protein</fullName>
    </submittedName>
</protein>
<feature type="compositionally biased region" description="Basic residues" evidence="1">
    <location>
        <begin position="181"/>
        <end position="190"/>
    </location>
</feature>
<keyword evidence="3" id="KW-1185">Reference proteome</keyword>
<organism evidence="2 3">
    <name type="scientific">Tricholomella constricta</name>
    <dbReference type="NCBI Taxonomy" id="117010"/>
    <lineage>
        <taxon>Eukaryota</taxon>
        <taxon>Fungi</taxon>
        <taxon>Dikarya</taxon>
        <taxon>Basidiomycota</taxon>
        <taxon>Agaricomycotina</taxon>
        <taxon>Agaricomycetes</taxon>
        <taxon>Agaricomycetidae</taxon>
        <taxon>Agaricales</taxon>
        <taxon>Tricholomatineae</taxon>
        <taxon>Lyophyllaceae</taxon>
        <taxon>Tricholomella</taxon>
    </lineage>
</organism>
<feature type="compositionally biased region" description="Low complexity" evidence="1">
    <location>
        <begin position="208"/>
        <end position="221"/>
    </location>
</feature>
<feature type="compositionally biased region" description="Low complexity" evidence="1">
    <location>
        <begin position="334"/>
        <end position="348"/>
    </location>
</feature>